<protein>
    <submittedName>
        <fullName evidence="2">Uncharacterized protein</fullName>
    </submittedName>
</protein>
<feature type="transmembrane region" description="Helical" evidence="1">
    <location>
        <begin position="75"/>
        <end position="98"/>
    </location>
</feature>
<geneLocation type="mitochondrion" evidence="2"/>
<dbReference type="AlphaFoldDB" id="A0A8A9WNP4"/>
<keyword evidence="1" id="KW-0812">Transmembrane</keyword>
<keyword evidence="1" id="KW-0472">Membrane</keyword>
<accession>A0A8A9WNP4</accession>
<feature type="transmembrane region" description="Helical" evidence="1">
    <location>
        <begin position="12"/>
        <end position="28"/>
    </location>
</feature>
<evidence type="ECO:0000256" key="1">
    <source>
        <dbReference type="SAM" id="Phobius"/>
    </source>
</evidence>
<gene>
    <name evidence="2" type="primary">ORF151</name>
</gene>
<evidence type="ECO:0000313" key="2">
    <source>
        <dbReference type="EMBL" id="QTT61055.1"/>
    </source>
</evidence>
<keyword evidence="1" id="KW-1133">Transmembrane helix</keyword>
<keyword evidence="2" id="KW-0496">Mitochondrion</keyword>
<reference evidence="2" key="1">
    <citation type="journal article" date="2021" name="Front. Mar. Sci.">
        <title>Molecular phylogenetic and evolutionary analyses of Euplotes species living in freshwater and marine habitats: a mitogenomic perspective.</title>
        <authorList>
            <person name="Huang N."/>
            <person name="Chen S."/>
            <person name="Miao M."/>
        </authorList>
    </citation>
    <scope>NUCLEOTIDE SEQUENCE</scope>
</reference>
<name>A0A8A9WNP4_EUPVA</name>
<dbReference type="EMBL" id="MT665959">
    <property type="protein sequence ID" value="QTT61055.1"/>
    <property type="molecule type" value="Genomic_DNA"/>
</dbReference>
<sequence length="452" mass="53149">MGIGVFLRFRYLFMWLKFTTITPSFYFRNRLFIEKGFRTNNMYTFTGNTQKSFTWLRNSSSNLSLYWFKRRGLKWFLFVLLLVALAFIYLDFFHFSSLYSTQLFRSLFYIVWRSFDGFFFLTTQFLVFALALFSWVWNFFLNTYLVRYLITTPKPTIVRTKAPTYVLTTQLLPKTEERLLTSSPLTHLFETSTGCNSTNYWDFTDTTRRLYSFSLFLQPETSTKLPCPAKLSLYTSSSSKITKPFTLGRLIPTNTKSIKNTLLGTNNYKNYPSLFTGTPTPLTFDLLYITKKTSTRTLRWLSNYSPVSVKDINYIRNLPVLLNTSPLPTHKQPLTSQQTNLNNLLTPYQALEWLSYRSNFFSQLIAAQTLPQHKMCFNSLLDSRKETPLITTNTINLTDPRTFNYWNVINLALNPLNINSILMELYLNNSLTQSTKKIKEANKKVHQIRRWF</sequence>
<proteinExistence type="predicted"/>
<feature type="transmembrane region" description="Helical" evidence="1">
    <location>
        <begin position="118"/>
        <end position="140"/>
    </location>
</feature>
<organism evidence="2">
    <name type="scientific">Euplotes vannus</name>
    <name type="common">Marine ciliate</name>
    <name type="synonym">Moneuplotes vannus</name>
    <dbReference type="NCBI Taxonomy" id="5939"/>
    <lineage>
        <taxon>Eukaryota</taxon>
        <taxon>Sar</taxon>
        <taxon>Alveolata</taxon>
        <taxon>Ciliophora</taxon>
        <taxon>Intramacronucleata</taxon>
        <taxon>Spirotrichea</taxon>
        <taxon>Hypotrichia</taxon>
        <taxon>Euplotida</taxon>
        <taxon>Euplotidae</taxon>
        <taxon>Euplotes</taxon>
    </lineage>
</organism>